<protein>
    <submittedName>
        <fullName evidence="1">Uncharacterized protein</fullName>
    </submittedName>
</protein>
<accession>A0A061SH65</accession>
<sequence>MGIPPSGPRKQTASRSCCGPAQLAFTPAFQGHSPSAELAPSEAFGHGGSVTNRSCCCDSGGLSAASVSRHVSLASLHLAIGSEEAWHANGRSVGVCVCVCV</sequence>
<reference evidence="1" key="1">
    <citation type="submission" date="2014-05" db="EMBL/GenBank/DDBJ databases">
        <title>The transcriptome of the halophilic microalga Tetraselmis sp. GSL018 isolated from the Great Salt Lake, Utah.</title>
        <authorList>
            <person name="Jinkerson R.E."/>
            <person name="D'Adamo S."/>
            <person name="Posewitz M.C."/>
        </authorList>
    </citation>
    <scope>NUCLEOTIDE SEQUENCE</scope>
    <source>
        <strain evidence="1">GSL018</strain>
    </source>
</reference>
<dbReference type="EMBL" id="GBEZ01001362">
    <property type="protein sequence ID" value="JAC83603.1"/>
    <property type="molecule type" value="Transcribed_RNA"/>
</dbReference>
<gene>
    <name evidence="1" type="ORF">TSPGSL018_2937</name>
</gene>
<proteinExistence type="predicted"/>
<dbReference type="AlphaFoldDB" id="A0A061SH65"/>
<organism evidence="1">
    <name type="scientific">Tetraselmis sp. GSL018</name>
    <dbReference type="NCBI Taxonomy" id="582737"/>
    <lineage>
        <taxon>Eukaryota</taxon>
        <taxon>Viridiplantae</taxon>
        <taxon>Chlorophyta</taxon>
        <taxon>core chlorophytes</taxon>
        <taxon>Chlorodendrophyceae</taxon>
        <taxon>Chlorodendrales</taxon>
        <taxon>Chlorodendraceae</taxon>
        <taxon>Tetraselmis</taxon>
    </lineage>
</organism>
<evidence type="ECO:0000313" key="1">
    <source>
        <dbReference type="EMBL" id="JAC83603.1"/>
    </source>
</evidence>
<name>A0A061SH65_9CHLO</name>
<feature type="non-terminal residue" evidence="1">
    <location>
        <position position="101"/>
    </location>
</feature>